<evidence type="ECO:0000256" key="3">
    <source>
        <dbReference type="ARBA" id="ARBA00023015"/>
    </source>
</evidence>
<dbReference type="Gene3D" id="1.10.10.10">
    <property type="entry name" value="Winged helix-like DNA-binding domain superfamily/Winged helix DNA-binding domain"/>
    <property type="match status" value="1"/>
</dbReference>
<dbReference type="PROSITE" id="PS50110">
    <property type="entry name" value="RESPONSE_REGULATORY"/>
    <property type="match status" value="1"/>
</dbReference>
<feature type="domain" description="Response regulatory" evidence="9">
    <location>
        <begin position="95"/>
        <end position="211"/>
    </location>
</feature>
<feature type="compositionally biased region" description="Low complexity" evidence="7">
    <location>
        <begin position="16"/>
        <end position="27"/>
    </location>
</feature>
<dbReference type="Pfam" id="PF00196">
    <property type="entry name" value="GerE"/>
    <property type="match status" value="1"/>
</dbReference>
<keyword evidence="11" id="KW-1185">Reference proteome</keyword>
<dbReference type="PANTHER" id="PTHR44591">
    <property type="entry name" value="STRESS RESPONSE REGULATOR PROTEIN 1"/>
    <property type="match status" value="1"/>
</dbReference>
<dbReference type="Pfam" id="PF00072">
    <property type="entry name" value="Response_reg"/>
    <property type="match status" value="1"/>
</dbReference>
<dbReference type="Proteomes" id="UP000650511">
    <property type="component" value="Unassembled WGS sequence"/>
</dbReference>
<dbReference type="GO" id="GO:0003677">
    <property type="term" value="F:DNA binding"/>
    <property type="evidence" value="ECO:0007669"/>
    <property type="project" value="UniProtKB-KW"/>
</dbReference>
<dbReference type="InterPro" id="IPR001789">
    <property type="entry name" value="Sig_transdc_resp-reg_receiver"/>
</dbReference>
<name>A0A8J3EUH8_9ACTN</name>
<dbReference type="SUPFAM" id="SSF46894">
    <property type="entry name" value="C-terminal effector domain of the bipartite response regulators"/>
    <property type="match status" value="1"/>
</dbReference>
<sequence>MLTVQQAAEHLGPPEGLVGHGSVLSSGRAASRHDANGPQTVAPTPVTGHAGDRRHRRAADGATGRYRTPVLASTDVVPTTPYDRADGRDVVEGAHLLVVDDERELTQLIRLNLQQAGFTVRTAADGREALDLLREQRPDLLLLDVMMPSLDGWGVLAELQSHEGLADLPVVMLTALSGERDVIRAHLSGAVRYLTKPFDLEGLLSTISEALQPETDEQRAQRRRQLRGFVQRLAELDAGRHAAGPRVTLSRLESPPRPTSPQERGRELLASLTDRQREIAFLLADGVEARAIADRLGTSRSNVYAARQRIAHRLGVEPEEVAATARELGRRDGP</sequence>
<evidence type="ECO:0000259" key="9">
    <source>
        <dbReference type="PROSITE" id="PS50110"/>
    </source>
</evidence>
<dbReference type="SMART" id="SM00448">
    <property type="entry name" value="REC"/>
    <property type="match status" value="1"/>
</dbReference>
<feature type="region of interest" description="Disordered" evidence="7">
    <location>
        <begin position="1"/>
        <end position="67"/>
    </location>
</feature>
<evidence type="ECO:0000256" key="6">
    <source>
        <dbReference type="PROSITE-ProRule" id="PRU00169"/>
    </source>
</evidence>
<evidence type="ECO:0000313" key="11">
    <source>
        <dbReference type="Proteomes" id="UP000650511"/>
    </source>
</evidence>
<protein>
    <recommendedName>
        <fullName evidence="12">Regulatory protein, luxR family</fullName>
    </recommendedName>
</protein>
<reference evidence="10" key="1">
    <citation type="journal article" date="2014" name="Int. J. Syst. Evol. Microbiol.">
        <title>Complete genome sequence of Corynebacterium casei LMG S-19264T (=DSM 44701T), isolated from a smear-ripened cheese.</title>
        <authorList>
            <consortium name="US DOE Joint Genome Institute (JGI-PGF)"/>
            <person name="Walter F."/>
            <person name="Albersmeier A."/>
            <person name="Kalinowski J."/>
            <person name="Ruckert C."/>
        </authorList>
    </citation>
    <scope>NUCLEOTIDE SEQUENCE</scope>
    <source>
        <strain evidence="10">CGMCC 1.14988</strain>
    </source>
</reference>
<evidence type="ECO:0000256" key="5">
    <source>
        <dbReference type="ARBA" id="ARBA00023163"/>
    </source>
</evidence>
<dbReference type="PANTHER" id="PTHR44591:SF18">
    <property type="entry name" value="REGULATORY PROTEIN"/>
    <property type="match status" value="1"/>
</dbReference>
<keyword evidence="5" id="KW-0804">Transcription</keyword>
<keyword evidence="1 6" id="KW-0597">Phosphoprotein</keyword>
<keyword evidence="4" id="KW-0238">DNA-binding</keyword>
<dbReference type="InterPro" id="IPR036388">
    <property type="entry name" value="WH-like_DNA-bd_sf"/>
</dbReference>
<feature type="region of interest" description="Disordered" evidence="7">
    <location>
        <begin position="241"/>
        <end position="265"/>
    </location>
</feature>
<feature type="domain" description="HTH luxR-type" evidence="8">
    <location>
        <begin position="265"/>
        <end position="329"/>
    </location>
</feature>
<dbReference type="GO" id="GO:0006355">
    <property type="term" value="P:regulation of DNA-templated transcription"/>
    <property type="evidence" value="ECO:0007669"/>
    <property type="project" value="InterPro"/>
</dbReference>
<dbReference type="InterPro" id="IPR050595">
    <property type="entry name" value="Bact_response_regulator"/>
</dbReference>
<dbReference type="GO" id="GO:0000160">
    <property type="term" value="P:phosphorelay signal transduction system"/>
    <property type="evidence" value="ECO:0007669"/>
    <property type="project" value="UniProtKB-KW"/>
</dbReference>
<keyword evidence="3" id="KW-0805">Transcription regulation</keyword>
<dbReference type="InterPro" id="IPR000792">
    <property type="entry name" value="Tscrpt_reg_LuxR_C"/>
</dbReference>
<dbReference type="CDD" id="cd17574">
    <property type="entry name" value="REC_OmpR"/>
    <property type="match status" value="1"/>
</dbReference>
<evidence type="ECO:0008006" key="12">
    <source>
        <dbReference type="Google" id="ProtNLM"/>
    </source>
</evidence>
<dbReference type="Gene3D" id="3.40.50.2300">
    <property type="match status" value="1"/>
</dbReference>
<feature type="modified residue" description="4-aspartylphosphate" evidence="6">
    <location>
        <position position="144"/>
    </location>
</feature>
<dbReference type="SMART" id="SM00421">
    <property type="entry name" value="HTH_LUXR"/>
    <property type="match status" value="1"/>
</dbReference>
<evidence type="ECO:0000313" key="10">
    <source>
        <dbReference type="EMBL" id="GGI07241.1"/>
    </source>
</evidence>
<dbReference type="SUPFAM" id="SSF52172">
    <property type="entry name" value="CheY-like"/>
    <property type="match status" value="1"/>
</dbReference>
<evidence type="ECO:0000256" key="1">
    <source>
        <dbReference type="ARBA" id="ARBA00022553"/>
    </source>
</evidence>
<dbReference type="FunFam" id="3.40.50.2300:FF:000001">
    <property type="entry name" value="DNA-binding response regulator PhoB"/>
    <property type="match status" value="1"/>
</dbReference>
<dbReference type="InterPro" id="IPR011006">
    <property type="entry name" value="CheY-like_superfamily"/>
</dbReference>
<gene>
    <name evidence="10" type="ORF">GCM10011354_23100</name>
</gene>
<accession>A0A8J3EUH8</accession>
<comment type="caution">
    <text evidence="10">The sequence shown here is derived from an EMBL/GenBank/DDBJ whole genome shotgun (WGS) entry which is preliminary data.</text>
</comment>
<evidence type="ECO:0000259" key="8">
    <source>
        <dbReference type="PROSITE" id="PS50043"/>
    </source>
</evidence>
<dbReference type="InterPro" id="IPR016032">
    <property type="entry name" value="Sig_transdc_resp-reg_C-effctor"/>
</dbReference>
<reference evidence="10" key="2">
    <citation type="submission" date="2020-09" db="EMBL/GenBank/DDBJ databases">
        <authorList>
            <person name="Sun Q."/>
            <person name="Zhou Y."/>
        </authorList>
    </citation>
    <scope>NUCLEOTIDE SEQUENCE</scope>
    <source>
        <strain evidence="10">CGMCC 1.14988</strain>
    </source>
</reference>
<evidence type="ECO:0000256" key="7">
    <source>
        <dbReference type="SAM" id="MobiDB-lite"/>
    </source>
</evidence>
<dbReference type="PROSITE" id="PS50043">
    <property type="entry name" value="HTH_LUXR_2"/>
    <property type="match status" value="1"/>
</dbReference>
<evidence type="ECO:0000256" key="4">
    <source>
        <dbReference type="ARBA" id="ARBA00023125"/>
    </source>
</evidence>
<organism evidence="10 11">
    <name type="scientific">Egicoccus halophilus</name>
    <dbReference type="NCBI Taxonomy" id="1670830"/>
    <lineage>
        <taxon>Bacteria</taxon>
        <taxon>Bacillati</taxon>
        <taxon>Actinomycetota</taxon>
        <taxon>Nitriliruptoria</taxon>
        <taxon>Egicoccales</taxon>
        <taxon>Egicoccaceae</taxon>
        <taxon>Egicoccus</taxon>
    </lineage>
</organism>
<proteinExistence type="predicted"/>
<dbReference type="AlphaFoldDB" id="A0A8J3EUH8"/>
<keyword evidence="2" id="KW-0902">Two-component regulatory system</keyword>
<evidence type="ECO:0000256" key="2">
    <source>
        <dbReference type="ARBA" id="ARBA00023012"/>
    </source>
</evidence>
<dbReference type="EMBL" id="BMHA01000008">
    <property type="protein sequence ID" value="GGI07241.1"/>
    <property type="molecule type" value="Genomic_DNA"/>
</dbReference>